<dbReference type="SMART" id="SM00867">
    <property type="entry name" value="YceI"/>
    <property type="match status" value="1"/>
</dbReference>
<feature type="domain" description="Lipid/polyisoprenoid-binding YceI-like" evidence="2">
    <location>
        <begin position="21"/>
        <end position="181"/>
    </location>
</feature>
<evidence type="ECO:0000259" key="2">
    <source>
        <dbReference type="SMART" id="SM00867"/>
    </source>
</evidence>
<gene>
    <name evidence="3" type="ORF">HH216_01845</name>
</gene>
<dbReference type="Pfam" id="PF04264">
    <property type="entry name" value="YceI"/>
    <property type="match status" value="1"/>
</dbReference>
<dbReference type="PANTHER" id="PTHR34406:SF1">
    <property type="entry name" value="PROTEIN YCEI"/>
    <property type="match status" value="1"/>
</dbReference>
<dbReference type="RefSeq" id="WP_169549243.1">
    <property type="nucleotide sequence ID" value="NZ_CP051677.1"/>
</dbReference>
<reference evidence="3 4" key="1">
    <citation type="submission" date="2020-04" db="EMBL/GenBank/DDBJ databases">
        <title>Genome sequencing of novel species.</title>
        <authorList>
            <person name="Heo J."/>
            <person name="Kim S.-J."/>
            <person name="Kim J.-S."/>
            <person name="Hong S.-B."/>
            <person name="Kwon S.-W."/>
        </authorList>
    </citation>
    <scope>NUCLEOTIDE SEQUENCE [LARGE SCALE GENOMIC DNA]</scope>
    <source>
        <strain evidence="3 4">CJU-R4</strain>
    </source>
</reference>
<dbReference type="Gene3D" id="2.40.128.110">
    <property type="entry name" value="Lipid/polyisoprenoid-binding, YceI-like"/>
    <property type="match status" value="1"/>
</dbReference>
<feature type="chain" id="PRO_5029655508" evidence="1">
    <location>
        <begin position="20"/>
        <end position="189"/>
    </location>
</feature>
<keyword evidence="1" id="KW-0732">Signal</keyword>
<feature type="signal peptide" evidence="1">
    <location>
        <begin position="1"/>
        <end position="19"/>
    </location>
</feature>
<evidence type="ECO:0000256" key="1">
    <source>
        <dbReference type="SAM" id="SignalP"/>
    </source>
</evidence>
<sequence>MKTIACLSLFLISTLSAVAQRYVADSQQSKLSWTGHSEIGSYAPSGTVQLRQGLIQVRNGQISQARIDIDMRTIQHENGQMQTHLRGEDFFDTAKFPTATFTVQQISGGQASGLLTIKGVTKPISFPVMVTLSGDMIHLKGQASIDRTLFGVNYNSTSFFAGLGDHAIRNTFELTFDLLARRGNAVADR</sequence>
<name>A0A7L5DNG7_9BACT</name>
<dbReference type="PANTHER" id="PTHR34406">
    <property type="entry name" value="PROTEIN YCEI"/>
    <property type="match status" value="1"/>
</dbReference>
<keyword evidence="4" id="KW-1185">Reference proteome</keyword>
<organism evidence="3 4">
    <name type="scientific">Spirosoma rhododendri</name>
    <dbReference type="NCBI Taxonomy" id="2728024"/>
    <lineage>
        <taxon>Bacteria</taxon>
        <taxon>Pseudomonadati</taxon>
        <taxon>Bacteroidota</taxon>
        <taxon>Cytophagia</taxon>
        <taxon>Cytophagales</taxon>
        <taxon>Cytophagaceae</taxon>
        <taxon>Spirosoma</taxon>
    </lineage>
</organism>
<dbReference type="SUPFAM" id="SSF101874">
    <property type="entry name" value="YceI-like"/>
    <property type="match status" value="1"/>
</dbReference>
<dbReference type="AlphaFoldDB" id="A0A7L5DNG7"/>
<proteinExistence type="predicted"/>
<dbReference type="Proteomes" id="UP000501128">
    <property type="component" value="Chromosome"/>
</dbReference>
<evidence type="ECO:0000313" key="4">
    <source>
        <dbReference type="Proteomes" id="UP000501128"/>
    </source>
</evidence>
<accession>A0A7L5DNG7</accession>
<protein>
    <submittedName>
        <fullName evidence="3">YceI family protein</fullName>
    </submittedName>
</protein>
<evidence type="ECO:0000313" key="3">
    <source>
        <dbReference type="EMBL" id="QJD77300.1"/>
    </source>
</evidence>
<dbReference type="InterPro" id="IPR036761">
    <property type="entry name" value="TTHA0802/YceI-like_sf"/>
</dbReference>
<dbReference type="KEGG" id="srho:HH216_01845"/>
<dbReference type="EMBL" id="CP051677">
    <property type="protein sequence ID" value="QJD77300.1"/>
    <property type="molecule type" value="Genomic_DNA"/>
</dbReference>
<dbReference type="InterPro" id="IPR007372">
    <property type="entry name" value="Lipid/polyisoprenoid-bd_YceI"/>
</dbReference>